<dbReference type="OrthoDB" id="239224at2"/>
<evidence type="ECO:0000256" key="1">
    <source>
        <dbReference type="SAM" id="Phobius"/>
    </source>
</evidence>
<proteinExistence type="predicted"/>
<evidence type="ECO:0000313" key="3">
    <source>
        <dbReference type="Proteomes" id="UP000315700"/>
    </source>
</evidence>
<gene>
    <name evidence="2" type="ORF">Pan44_37940</name>
</gene>
<keyword evidence="1" id="KW-0472">Membrane</keyword>
<dbReference type="Proteomes" id="UP000315700">
    <property type="component" value="Chromosome"/>
</dbReference>
<dbReference type="InParanoid" id="A0A517SI09"/>
<keyword evidence="1" id="KW-1133">Transmembrane helix</keyword>
<keyword evidence="3" id="KW-1185">Reference proteome</keyword>
<dbReference type="KEGG" id="ccos:Pan44_37940"/>
<organism evidence="2 3">
    <name type="scientific">Caulifigura coniformis</name>
    <dbReference type="NCBI Taxonomy" id="2527983"/>
    <lineage>
        <taxon>Bacteria</taxon>
        <taxon>Pseudomonadati</taxon>
        <taxon>Planctomycetota</taxon>
        <taxon>Planctomycetia</taxon>
        <taxon>Planctomycetales</taxon>
        <taxon>Planctomycetaceae</taxon>
        <taxon>Caulifigura</taxon>
    </lineage>
</organism>
<sequence>MNQLSTRQRKTIYVVAIVVLLAPIIYLGQPATSAGTESGGVIARERFRSRLGEASLGDVDPASTSMSLVLLGMRGMAANLLWMQADKLRDHKQWSQLEQTVESILLLQPHFQSVWKFQCWNLTYNVSAECDAVTDRFYWVKRGLIFLTRGVKRNLSIPELPHDLGDFCGKKIGRADERDFYRRFFVSDPDPEFKGGPDPAVNPNGEDNYLVARKWYQQANDVADQGVVQQHKMDGPLFYSYPPKSLMDFGAAKQQDALDAKIESMDQLFTEARQRWAEAYDEWVGVFGRREFVVPIFGKLQIDGNTAELEKYAAEDNMTLQQKIEYRDRYQNTTGYRYWKLRCEVEKTEDMSLGHKLLILGRKKYRDEQDMQGAEEALTEGLTRMERVFNAHKNDEGRSRIAADDSDMLEEVVKALLIYRQVREINGRPIGQEDDFPMKSIWNDPEFQDEITSLAEKFQRWQGGVSVK</sequence>
<evidence type="ECO:0000313" key="2">
    <source>
        <dbReference type="EMBL" id="QDT55747.1"/>
    </source>
</evidence>
<protein>
    <recommendedName>
        <fullName evidence="4">IRE (Iron responsive element)</fullName>
    </recommendedName>
</protein>
<evidence type="ECO:0008006" key="4">
    <source>
        <dbReference type="Google" id="ProtNLM"/>
    </source>
</evidence>
<accession>A0A517SI09</accession>
<dbReference type="EMBL" id="CP036271">
    <property type="protein sequence ID" value="QDT55747.1"/>
    <property type="molecule type" value="Genomic_DNA"/>
</dbReference>
<dbReference type="AlphaFoldDB" id="A0A517SI09"/>
<feature type="transmembrane region" description="Helical" evidence="1">
    <location>
        <begin position="12"/>
        <end position="29"/>
    </location>
</feature>
<name>A0A517SI09_9PLAN</name>
<keyword evidence="1" id="KW-0812">Transmembrane</keyword>
<dbReference type="RefSeq" id="WP_145031957.1">
    <property type="nucleotide sequence ID" value="NZ_CP036271.1"/>
</dbReference>
<reference evidence="2 3" key="1">
    <citation type="submission" date="2019-02" db="EMBL/GenBank/DDBJ databases">
        <title>Deep-cultivation of Planctomycetes and their phenomic and genomic characterization uncovers novel biology.</title>
        <authorList>
            <person name="Wiegand S."/>
            <person name="Jogler M."/>
            <person name="Boedeker C."/>
            <person name="Pinto D."/>
            <person name="Vollmers J."/>
            <person name="Rivas-Marin E."/>
            <person name="Kohn T."/>
            <person name="Peeters S.H."/>
            <person name="Heuer A."/>
            <person name="Rast P."/>
            <person name="Oberbeckmann S."/>
            <person name="Bunk B."/>
            <person name="Jeske O."/>
            <person name="Meyerdierks A."/>
            <person name="Storesund J.E."/>
            <person name="Kallscheuer N."/>
            <person name="Luecker S."/>
            <person name="Lage O.M."/>
            <person name="Pohl T."/>
            <person name="Merkel B.J."/>
            <person name="Hornburger P."/>
            <person name="Mueller R.-W."/>
            <person name="Bruemmer F."/>
            <person name="Labrenz M."/>
            <person name="Spormann A.M."/>
            <person name="Op den Camp H."/>
            <person name="Overmann J."/>
            <person name="Amann R."/>
            <person name="Jetten M.S.M."/>
            <person name="Mascher T."/>
            <person name="Medema M.H."/>
            <person name="Devos D.P."/>
            <person name="Kaster A.-K."/>
            <person name="Ovreas L."/>
            <person name="Rohde M."/>
            <person name="Galperin M.Y."/>
            <person name="Jogler C."/>
        </authorList>
    </citation>
    <scope>NUCLEOTIDE SEQUENCE [LARGE SCALE GENOMIC DNA]</scope>
    <source>
        <strain evidence="2 3">Pan44</strain>
    </source>
</reference>